<evidence type="ECO:0000313" key="2">
    <source>
        <dbReference type="EMBL" id="KAJ7036697.1"/>
    </source>
</evidence>
<proteinExistence type="predicted"/>
<dbReference type="AlphaFoldDB" id="A0AAD6X4U7"/>
<feature type="domain" description="F-box" evidence="1">
    <location>
        <begin position="1"/>
        <end position="46"/>
    </location>
</feature>
<gene>
    <name evidence="2" type="ORF">C8F04DRAFT_1094115</name>
</gene>
<sequence length="444" mass="49000">MTLTQVPLDVILHVTSFLDLYDSVHLVTTCSTFLGLLSVKDFWLKTLDRLQEVHMQPLPAPIGVNVSELAIDALRKLALHAYSLKKNWASKRAIPVQLSTFSLGDEYHELCVIPGTHIIITNSPRLTRRLGYTIGHFIGHSPPFHLHGQSFIGVSSKSRIHIGITVVKVDYRNKNAVTLSKHYSNTLLMVDFMPMANPTLALDAQTIGMAFTSDLDDLSSLIYFKFQDGIMHHVPLGVRLGSHPNCLLHNTDFYVFGSGLDDPTTVLRPSHLDCNTMELLYSVPAADLICNVQGHSRLLHPGYGVFVVTRRSSDTLASFTGPRKTIHSVHFWNATHSGSRIDLGNTASYEHNSEMTGLVVGSSGRYATVIDLELGQRMRPTYRLGLIRYAAHPSPETSFHRLDTGSVHINYYTAVVALDDSLGVVYLTHLGTGATATLSVLSYA</sequence>
<dbReference type="EMBL" id="JARJCM010000041">
    <property type="protein sequence ID" value="KAJ7036697.1"/>
    <property type="molecule type" value="Genomic_DNA"/>
</dbReference>
<accession>A0AAD6X4U7</accession>
<dbReference type="Proteomes" id="UP001218188">
    <property type="component" value="Unassembled WGS sequence"/>
</dbReference>
<keyword evidence="3" id="KW-1185">Reference proteome</keyword>
<dbReference type="InterPro" id="IPR036047">
    <property type="entry name" value="F-box-like_dom_sf"/>
</dbReference>
<dbReference type="PROSITE" id="PS50181">
    <property type="entry name" value="FBOX"/>
    <property type="match status" value="1"/>
</dbReference>
<dbReference type="SUPFAM" id="SSF81383">
    <property type="entry name" value="F-box domain"/>
    <property type="match status" value="1"/>
</dbReference>
<comment type="caution">
    <text evidence="2">The sequence shown here is derived from an EMBL/GenBank/DDBJ whole genome shotgun (WGS) entry which is preliminary data.</text>
</comment>
<reference evidence="2" key="1">
    <citation type="submission" date="2023-03" db="EMBL/GenBank/DDBJ databases">
        <title>Massive genome expansion in bonnet fungi (Mycena s.s.) driven by repeated elements and novel gene families across ecological guilds.</title>
        <authorList>
            <consortium name="Lawrence Berkeley National Laboratory"/>
            <person name="Harder C.B."/>
            <person name="Miyauchi S."/>
            <person name="Viragh M."/>
            <person name="Kuo A."/>
            <person name="Thoen E."/>
            <person name="Andreopoulos B."/>
            <person name="Lu D."/>
            <person name="Skrede I."/>
            <person name="Drula E."/>
            <person name="Henrissat B."/>
            <person name="Morin E."/>
            <person name="Kohler A."/>
            <person name="Barry K."/>
            <person name="LaButti K."/>
            <person name="Morin E."/>
            <person name="Salamov A."/>
            <person name="Lipzen A."/>
            <person name="Mereny Z."/>
            <person name="Hegedus B."/>
            <person name="Baldrian P."/>
            <person name="Stursova M."/>
            <person name="Weitz H."/>
            <person name="Taylor A."/>
            <person name="Grigoriev I.V."/>
            <person name="Nagy L.G."/>
            <person name="Martin F."/>
            <person name="Kauserud H."/>
        </authorList>
    </citation>
    <scope>NUCLEOTIDE SEQUENCE</scope>
    <source>
        <strain evidence="2">CBHHK200</strain>
    </source>
</reference>
<protein>
    <recommendedName>
        <fullName evidence="1">F-box domain-containing protein</fullName>
    </recommendedName>
</protein>
<name>A0AAD6X4U7_9AGAR</name>
<dbReference type="InterPro" id="IPR001810">
    <property type="entry name" value="F-box_dom"/>
</dbReference>
<organism evidence="2 3">
    <name type="scientific">Mycena alexandri</name>
    <dbReference type="NCBI Taxonomy" id="1745969"/>
    <lineage>
        <taxon>Eukaryota</taxon>
        <taxon>Fungi</taxon>
        <taxon>Dikarya</taxon>
        <taxon>Basidiomycota</taxon>
        <taxon>Agaricomycotina</taxon>
        <taxon>Agaricomycetes</taxon>
        <taxon>Agaricomycetidae</taxon>
        <taxon>Agaricales</taxon>
        <taxon>Marasmiineae</taxon>
        <taxon>Mycenaceae</taxon>
        <taxon>Mycena</taxon>
    </lineage>
</organism>
<evidence type="ECO:0000313" key="3">
    <source>
        <dbReference type="Proteomes" id="UP001218188"/>
    </source>
</evidence>
<evidence type="ECO:0000259" key="1">
    <source>
        <dbReference type="PROSITE" id="PS50181"/>
    </source>
</evidence>